<dbReference type="InterPro" id="IPR036365">
    <property type="entry name" value="PGBD-like_sf"/>
</dbReference>
<dbReference type="EMBL" id="AP021879">
    <property type="protein sequence ID" value="BBO88756.1"/>
    <property type="molecule type" value="Genomic_DNA"/>
</dbReference>
<dbReference type="Gene3D" id="3.10.350.10">
    <property type="entry name" value="LysM domain"/>
    <property type="match status" value="1"/>
</dbReference>
<dbReference type="CDD" id="cd00118">
    <property type="entry name" value="LysM"/>
    <property type="match status" value="1"/>
</dbReference>
<gene>
    <name evidence="2" type="ORF">DSCOOX_19360</name>
</gene>
<reference evidence="2 3" key="1">
    <citation type="submission" date="2019-11" db="EMBL/GenBank/DDBJ databases">
        <title>Comparative genomics of hydrocarbon-degrading Desulfosarcina strains.</title>
        <authorList>
            <person name="Watanabe M."/>
            <person name="Kojima H."/>
            <person name="Fukui M."/>
        </authorList>
    </citation>
    <scope>NUCLEOTIDE SEQUENCE [LARGE SCALE GENOMIC DNA]</scope>
    <source>
        <strain evidence="3">oXyS1</strain>
    </source>
</reference>
<dbReference type="Proteomes" id="UP000422108">
    <property type="component" value="Chromosome"/>
</dbReference>
<dbReference type="InterPro" id="IPR002477">
    <property type="entry name" value="Peptidoglycan-bd-like"/>
</dbReference>
<sequence>MQSQSDNHVHRVQAGECISSIAAEAGLPWKTIWYDDNNADLRQRRQNPNALLPGDSVVVRPVDLKSETGGTEQRHRFRKHDIPVRLRLRLLDLGEPCANTAYTLTIEGQTINGQTDSDGRLEVTLPPSARSGEFVLRTDDLERKVSLAIGDLDPADTISGAQGRLWNLGYNVGPIDGNLGPRTCNTLKMFQKNNNLEITGELDDATHDALISQFGG</sequence>
<keyword evidence="3" id="KW-1185">Reference proteome</keyword>
<proteinExistence type="predicted"/>
<dbReference type="SUPFAM" id="SSF47090">
    <property type="entry name" value="PGBD-like"/>
    <property type="match status" value="1"/>
</dbReference>
<evidence type="ECO:0000313" key="3">
    <source>
        <dbReference type="Proteomes" id="UP000422108"/>
    </source>
</evidence>
<evidence type="ECO:0000313" key="2">
    <source>
        <dbReference type="EMBL" id="BBO88756.1"/>
    </source>
</evidence>
<evidence type="ECO:0000259" key="1">
    <source>
        <dbReference type="Pfam" id="PF01471"/>
    </source>
</evidence>
<dbReference type="Pfam" id="PF01471">
    <property type="entry name" value="PG_binding_1"/>
    <property type="match status" value="1"/>
</dbReference>
<dbReference type="RefSeq" id="WP_155310025.1">
    <property type="nucleotide sequence ID" value="NZ_AP021879.1"/>
</dbReference>
<name>A0A5K8A8G1_9BACT</name>
<dbReference type="InterPro" id="IPR036366">
    <property type="entry name" value="PGBDSf"/>
</dbReference>
<dbReference type="Gene3D" id="1.10.101.10">
    <property type="entry name" value="PGBD-like superfamily/PGBD"/>
    <property type="match status" value="1"/>
</dbReference>
<dbReference type="InterPro" id="IPR036779">
    <property type="entry name" value="LysM_dom_sf"/>
</dbReference>
<feature type="domain" description="Peptidoglycan binding-like" evidence="1">
    <location>
        <begin position="161"/>
        <end position="210"/>
    </location>
</feature>
<dbReference type="AlphaFoldDB" id="A0A5K8A8G1"/>
<organism evidence="2 3">
    <name type="scientific">Desulfosarcina ovata subsp. ovata</name>
    <dbReference type="NCBI Taxonomy" id="2752305"/>
    <lineage>
        <taxon>Bacteria</taxon>
        <taxon>Pseudomonadati</taxon>
        <taxon>Thermodesulfobacteriota</taxon>
        <taxon>Desulfobacteria</taxon>
        <taxon>Desulfobacterales</taxon>
        <taxon>Desulfosarcinaceae</taxon>
        <taxon>Desulfosarcina</taxon>
    </lineage>
</organism>
<dbReference type="InterPro" id="IPR018392">
    <property type="entry name" value="LysM"/>
</dbReference>
<protein>
    <recommendedName>
        <fullName evidence="1">Peptidoglycan binding-like domain-containing protein</fullName>
    </recommendedName>
</protein>
<accession>A0A5K8A8G1</accession>